<gene>
    <name evidence="1" type="ORF">LCGC14_2646720</name>
</gene>
<dbReference type="AlphaFoldDB" id="A0A0F9AIC3"/>
<name>A0A0F9AIC3_9ZZZZ</name>
<accession>A0A0F9AIC3</accession>
<organism evidence="1">
    <name type="scientific">marine sediment metagenome</name>
    <dbReference type="NCBI Taxonomy" id="412755"/>
    <lineage>
        <taxon>unclassified sequences</taxon>
        <taxon>metagenomes</taxon>
        <taxon>ecological metagenomes</taxon>
    </lineage>
</organism>
<dbReference type="EMBL" id="LAZR01045785">
    <property type="protein sequence ID" value="KKK98040.1"/>
    <property type="molecule type" value="Genomic_DNA"/>
</dbReference>
<evidence type="ECO:0000313" key="1">
    <source>
        <dbReference type="EMBL" id="KKK98040.1"/>
    </source>
</evidence>
<protein>
    <submittedName>
        <fullName evidence="1">Uncharacterized protein</fullName>
    </submittedName>
</protein>
<proteinExistence type="predicted"/>
<comment type="caution">
    <text evidence="1">The sequence shown here is derived from an EMBL/GenBank/DDBJ whole genome shotgun (WGS) entry which is preliminary data.</text>
</comment>
<sequence length="78" mass="9128">MDKKRNPIYRNGSRNVFCSYYPDCLDEAAKKSWEFWDCGQCVNNALYNPAFEMSNTVSDTVVYYDLPTEILENVLEEI</sequence>
<reference evidence="1" key="1">
    <citation type="journal article" date="2015" name="Nature">
        <title>Complex archaea that bridge the gap between prokaryotes and eukaryotes.</title>
        <authorList>
            <person name="Spang A."/>
            <person name="Saw J.H."/>
            <person name="Jorgensen S.L."/>
            <person name="Zaremba-Niedzwiedzka K."/>
            <person name="Martijn J."/>
            <person name="Lind A.E."/>
            <person name="van Eijk R."/>
            <person name="Schleper C."/>
            <person name="Guy L."/>
            <person name="Ettema T.J."/>
        </authorList>
    </citation>
    <scope>NUCLEOTIDE SEQUENCE</scope>
</reference>